<evidence type="ECO:0000313" key="6">
    <source>
        <dbReference type="Proteomes" id="UP000029050"/>
    </source>
</evidence>
<evidence type="ECO:0000256" key="1">
    <source>
        <dbReference type="SAM" id="MobiDB-lite"/>
    </source>
</evidence>
<dbReference type="Gene3D" id="2.60.40.10">
    <property type="entry name" value="Immunoglobulins"/>
    <property type="match status" value="1"/>
</dbReference>
<dbReference type="EMBL" id="JGZI01000009">
    <property type="protein sequence ID" value="KFI82189.1"/>
    <property type="molecule type" value="Genomic_DNA"/>
</dbReference>
<proteinExistence type="predicted"/>
<protein>
    <recommendedName>
        <fullName evidence="4">SpaA-like prealbumin fold domain-containing protein</fullName>
    </recommendedName>
</protein>
<feature type="transmembrane region" description="Helical" evidence="2">
    <location>
        <begin position="770"/>
        <end position="790"/>
    </location>
</feature>
<dbReference type="Proteomes" id="UP000029050">
    <property type="component" value="Unassembled WGS sequence"/>
</dbReference>
<dbReference type="RefSeq" id="WP_152596770.1">
    <property type="nucleotide sequence ID" value="NZ_JGZI01000009.1"/>
</dbReference>
<keyword evidence="2" id="KW-0472">Membrane</keyword>
<feature type="chain" id="PRO_5001819480" description="SpaA-like prealbumin fold domain-containing protein" evidence="3">
    <location>
        <begin position="41"/>
        <end position="841"/>
    </location>
</feature>
<feature type="region of interest" description="Disordered" evidence="1">
    <location>
        <begin position="387"/>
        <end position="410"/>
    </location>
</feature>
<sequence>MSVNTRMNDGSAMDHHVFGSIVAALLAVLMCAGVTFTADAAPTPPDISDTEPRIIVTGDVTRGHTFRAYKIANYVDITQVGGKPVSLKLETVNSGVNISSNTLSDGTVVGGGATPLNFKQTLALEIVAIERMLSGSAPTPDAAGLIMGTDPLQWAAEQWQYPVTESDTDPWLNTNTQTTGPFRILADWLEDELGASESNDCVPGMDPSCFGLFYDQETGIEYADGKSRAVFDLDDATDDEIGFVLPTNPDAFGAGLYILMHPHPQSQFGTPLDGTHPPAMVLGTRIPISTGSISYYDLYNPSGTEVLHRLGVLNVKGDAVTVTLDINDAWKRNHPSYAMNNEVPYIIRTNIPHFDNFLRDSGHGAYEGGRASGAALADGTPIQNGFGHQAAGAQHWTSASSTKPANPAAARRAAALAEQGVVDSALMRGAASSSVRGVADTTRNPVRFDISLDYSGRGLSDVDARTMKVTVGSTVLNYQNSCVLDTANTSTPCFGFVQSASNAQGERYFVVQIPNWVLRGNGGKAVTVEYTQRILFDAASDNASIATKEQTVATVEFSNNSYMHDYTEFLDADMFTRIISLRTAVFTFPLIITKIDSRSNTSLRGAQFSILTGGVAQCFALRAGVYHRSGNAPCAQGEGQLLTSDASGRVRVKGLEAQIEYRVKEIRQPNGYDSGNIGMINFPMRIVPRYSSDTRPTEVLATEYLYANASYLQPASLPAYLRPATNEWVNDVDHVRHTFYAHEIDVLNGKTSQDVDAIAPFPWGVLARTGAGMLLLALLAALALLIGVLLKRRRSREEGDRQGGQADDLMGTAMGACRLLKHDGDPGATAPADPMPSNDGK</sequence>
<evidence type="ECO:0000256" key="3">
    <source>
        <dbReference type="SAM" id="SignalP"/>
    </source>
</evidence>
<dbReference type="OrthoDB" id="3227842at2"/>
<gene>
    <name evidence="5" type="ORF">BPSY_1038</name>
</gene>
<dbReference type="Pfam" id="PF17802">
    <property type="entry name" value="SpaA"/>
    <property type="match status" value="1"/>
</dbReference>
<accession>A0A087CFY9</accession>
<dbReference type="eggNOG" id="ENOG5033UZR">
    <property type="taxonomic scope" value="Bacteria"/>
</dbReference>
<keyword evidence="2" id="KW-1133">Transmembrane helix</keyword>
<feature type="signal peptide" evidence="3">
    <location>
        <begin position="1"/>
        <end position="40"/>
    </location>
</feature>
<keyword evidence="2" id="KW-0812">Transmembrane</keyword>
<reference evidence="5 6" key="1">
    <citation type="submission" date="2014-03" db="EMBL/GenBank/DDBJ databases">
        <title>Genomics of Bifidobacteria.</title>
        <authorList>
            <person name="Ventura M."/>
            <person name="Milani C."/>
            <person name="Lugli G.A."/>
        </authorList>
    </citation>
    <scope>NUCLEOTIDE SEQUENCE [LARGE SCALE GENOMIC DNA]</scope>
    <source>
        <strain evidence="5 6">LMG 21775</strain>
    </source>
</reference>
<evidence type="ECO:0000259" key="4">
    <source>
        <dbReference type="Pfam" id="PF17802"/>
    </source>
</evidence>
<organism evidence="5 6">
    <name type="scientific">Bifidobacterium psychraerophilum</name>
    <dbReference type="NCBI Taxonomy" id="218140"/>
    <lineage>
        <taxon>Bacteria</taxon>
        <taxon>Bacillati</taxon>
        <taxon>Actinomycetota</taxon>
        <taxon>Actinomycetes</taxon>
        <taxon>Bifidobacteriales</taxon>
        <taxon>Bifidobacteriaceae</taxon>
        <taxon>Bifidobacterium</taxon>
    </lineage>
</organism>
<evidence type="ECO:0000313" key="5">
    <source>
        <dbReference type="EMBL" id="KFI82189.1"/>
    </source>
</evidence>
<dbReference type="GeneID" id="98300245"/>
<comment type="caution">
    <text evidence="5">The sequence shown here is derived from an EMBL/GenBank/DDBJ whole genome shotgun (WGS) entry which is preliminary data.</text>
</comment>
<name>A0A087CFY9_9BIFI</name>
<feature type="region of interest" description="Disordered" evidence="1">
    <location>
        <begin position="819"/>
        <end position="841"/>
    </location>
</feature>
<keyword evidence="3" id="KW-0732">Signal</keyword>
<dbReference type="InterPro" id="IPR013783">
    <property type="entry name" value="Ig-like_fold"/>
</dbReference>
<keyword evidence="6" id="KW-1185">Reference proteome</keyword>
<dbReference type="AlphaFoldDB" id="A0A087CFY9"/>
<dbReference type="InterPro" id="IPR041033">
    <property type="entry name" value="SpaA_PFL_dom_1"/>
</dbReference>
<dbReference type="GO" id="GO:0005975">
    <property type="term" value="P:carbohydrate metabolic process"/>
    <property type="evidence" value="ECO:0007669"/>
    <property type="project" value="UniProtKB-ARBA"/>
</dbReference>
<evidence type="ECO:0000256" key="2">
    <source>
        <dbReference type="SAM" id="Phobius"/>
    </source>
</evidence>
<feature type="domain" description="SpaA-like prealbumin fold" evidence="4">
    <location>
        <begin position="590"/>
        <end position="673"/>
    </location>
</feature>
<dbReference type="STRING" id="218140.BPSY_1038"/>